<organism evidence="1 2">
    <name type="scientific">Puniceicoccus vermicola</name>
    <dbReference type="NCBI Taxonomy" id="388746"/>
    <lineage>
        <taxon>Bacteria</taxon>
        <taxon>Pseudomonadati</taxon>
        <taxon>Verrucomicrobiota</taxon>
        <taxon>Opitutia</taxon>
        <taxon>Puniceicoccales</taxon>
        <taxon>Puniceicoccaceae</taxon>
        <taxon>Puniceicoccus</taxon>
    </lineage>
</organism>
<dbReference type="GO" id="GO:0008168">
    <property type="term" value="F:methyltransferase activity"/>
    <property type="evidence" value="ECO:0007669"/>
    <property type="project" value="UniProtKB-KW"/>
</dbReference>
<accession>A0A7X1E5W5</accession>
<sequence length="262" mass="29924">MYYDRDFGVVVLEKSWVPAPRYLMRRARLLSWMKAEKPGRILEIGPGSGALLKDFARAGWECVGLDTSSDALALADYIRDRDQRIELCSDQRRLAGQTFDYVIACEVLEHIEDDSSAFEEWASFLKPRGGLILSVPAHQKRWDATDEWAGHFRRYENEDLVRIAGENGMLVEKLECYGFPLALITTALRARRISNDSRQGPLHESMDSKTAHSGISRSFESRYFGLQQSLPGRISIKVFIFLQRLFLKTQLGNGYIMLARKP</sequence>
<dbReference type="InterPro" id="IPR029063">
    <property type="entry name" value="SAM-dependent_MTases_sf"/>
</dbReference>
<name>A0A7X1E5W5_9BACT</name>
<protein>
    <submittedName>
        <fullName evidence="1">Class I SAM-dependent methyltransferase</fullName>
    </submittedName>
</protein>
<dbReference type="GO" id="GO:0032259">
    <property type="term" value="P:methylation"/>
    <property type="evidence" value="ECO:0007669"/>
    <property type="project" value="UniProtKB-KW"/>
</dbReference>
<dbReference type="Gene3D" id="3.40.50.150">
    <property type="entry name" value="Vaccinia Virus protein VP39"/>
    <property type="match status" value="1"/>
</dbReference>
<dbReference type="EMBL" id="JACHVA010000127">
    <property type="protein sequence ID" value="MBC2603574.1"/>
    <property type="molecule type" value="Genomic_DNA"/>
</dbReference>
<keyword evidence="1" id="KW-0808">Transferase</keyword>
<dbReference type="RefSeq" id="WP_185694198.1">
    <property type="nucleotide sequence ID" value="NZ_JACHVA010000127.1"/>
</dbReference>
<keyword evidence="1" id="KW-0489">Methyltransferase</keyword>
<comment type="caution">
    <text evidence="1">The sequence shown here is derived from an EMBL/GenBank/DDBJ whole genome shotgun (WGS) entry which is preliminary data.</text>
</comment>
<dbReference type="Proteomes" id="UP000525652">
    <property type="component" value="Unassembled WGS sequence"/>
</dbReference>
<evidence type="ECO:0000313" key="2">
    <source>
        <dbReference type="Proteomes" id="UP000525652"/>
    </source>
</evidence>
<dbReference type="CDD" id="cd02440">
    <property type="entry name" value="AdoMet_MTases"/>
    <property type="match status" value="1"/>
</dbReference>
<dbReference type="PANTHER" id="PTHR43861">
    <property type="entry name" value="TRANS-ACONITATE 2-METHYLTRANSFERASE-RELATED"/>
    <property type="match status" value="1"/>
</dbReference>
<keyword evidence="2" id="KW-1185">Reference proteome</keyword>
<dbReference type="AlphaFoldDB" id="A0A7X1E5W5"/>
<proteinExistence type="predicted"/>
<evidence type="ECO:0000313" key="1">
    <source>
        <dbReference type="EMBL" id="MBC2603574.1"/>
    </source>
</evidence>
<gene>
    <name evidence="1" type="ORF">H5P30_17470</name>
</gene>
<dbReference type="SUPFAM" id="SSF53335">
    <property type="entry name" value="S-adenosyl-L-methionine-dependent methyltransferases"/>
    <property type="match status" value="1"/>
</dbReference>
<dbReference type="Pfam" id="PF13489">
    <property type="entry name" value="Methyltransf_23"/>
    <property type="match status" value="1"/>
</dbReference>
<reference evidence="1 2" key="1">
    <citation type="submission" date="2020-07" db="EMBL/GenBank/DDBJ databases">
        <authorList>
            <person name="Feng X."/>
        </authorList>
    </citation>
    <scope>NUCLEOTIDE SEQUENCE [LARGE SCALE GENOMIC DNA]</scope>
    <source>
        <strain evidence="1 2">JCM14086</strain>
    </source>
</reference>